<dbReference type="PANTHER" id="PTHR21064">
    <property type="entry name" value="AMINOGLYCOSIDE PHOSPHOTRANSFERASE DOMAIN-CONTAINING PROTEIN-RELATED"/>
    <property type="match status" value="1"/>
</dbReference>
<dbReference type="GO" id="GO:0019202">
    <property type="term" value="F:amino acid kinase activity"/>
    <property type="evidence" value="ECO:0007669"/>
    <property type="project" value="TreeGrafter"/>
</dbReference>
<dbReference type="Gene3D" id="3.90.1200.10">
    <property type="match status" value="1"/>
</dbReference>
<dbReference type="InterPro" id="IPR050249">
    <property type="entry name" value="Pseudomonas-type_ThrB"/>
</dbReference>
<feature type="domain" description="Aminoglycoside phosphotransferase" evidence="2">
    <location>
        <begin position="31"/>
        <end position="255"/>
    </location>
</feature>
<dbReference type="PANTHER" id="PTHR21064:SF6">
    <property type="entry name" value="AMINOGLYCOSIDE PHOSPHOTRANSFERASE DOMAIN-CONTAINING PROTEIN"/>
    <property type="match status" value="1"/>
</dbReference>
<dbReference type="Proteomes" id="UP000176260">
    <property type="component" value="Unassembled WGS sequence"/>
</dbReference>
<organism evidence="3 4">
    <name type="scientific">Candidatus Buchananbacteria bacterium RBG_13_39_9</name>
    <dbReference type="NCBI Taxonomy" id="1797531"/>
    <lineage>
        <taxon>Bacteria</taxon>
        <taxon>Candidatus Buchananiibacteriota</taxon>
    </lineage>
</organism>
<comment type="caution">
    <text evidence="3">The sequence shown here is derived from an EMBL/GenBank/DDBJ whole genome shotgun (WGS) entry which is preliminary data.</text>
</comment>
<name>A0A1G1XP11_9BACT</name>
<dbReference type="EMBL" id="MHIA01000023">
    <property type="protein sequence ID" value="OGY41788.1"/>
    <property type="molecule type" value="Genomic_DNA"/>
</dbReference>
<sequence length="315" mass="36919">MKFTNEEIIKLASQYNLGEIKSIEPVATSGNNSFIIIAESGKYFLRLCGERYRHRSIEEIEGELDLLDKLKENNFPIIDYLKTKDGKRVFSLENFNGYLRKYVEGRFVTSNPAPEELIDVGKTLGKYHKIVEKFKINKRNKINFGLEETRKFFTEHKQEILQSNFREAEKFIEVYSQEINKLNFSENLPQGMLHEDLGKRHVIWQDNKIIAIIDFDRSYFGYLILDLGQTLRGWCFKDNWQNWSPENAKIFLQAYESERKVSNLEKEALVSAIKFAILERALAFCLHCIYSKQPDPADEEFALASLFEQINKIEI</sequence>
<comment type="similarity">
    <text evidence="1">Belongs to the pseudomonas-type ThrB family.</text>
</comment>
<protein>
    <recommendedName>
        <fullName evidence="2">Aminoglycoside phosphotransferase domain-containing protein</fullName>
    </recommendedName>
</protein>
<accession>A0A1G1XP11</accession>
<evidence type="ECO:0000256" key="1">
    <source>
        <dbReference type="ARBA" id="ARBA00038240"/>
    </source>
</evidence>
<reference evidence="3 4" key="1">
    <citation type="journal article" date="2016" name="Nat. Commun.">
        <title>Thousands of microbial genomes shed light on interconnected biogeochemical processes in an aquifer system.</title>
        <authorList>
            <person name="Anantharaman K."/>
            <person name="Brown C.T."/>
            <person name="Hug L.A."/>
            <person name="Sharon I."/>
            <person name="Castelle C.J."/>
            <person name="Probst A.J."/>
            <person name="Thomas B.C."/>
            <person name="Singh A."/>
            <person name="Wilkins M.J."/>
            <person name="Karaoz U."/>
            <person name="Brodie E.L."/>
            <person name="Williams K.H."/>
            <person name="Hubbard S.S."/>
            <person name="Banfield J.F."/>
        </authorList>
    </citation>
    <scope>NUCLEOTIDE SEQUENCE [LARGE SCALE GENOMIC DNA]</scope>
</reference>
<dbReference type="AlphaFoldDB" id="A0A1G1XP11"/>
<dbReference type="Pfam" id="PF01636">
    <property type="entry name" value="APH"/>
    <property type="match status" value="1"/>
</dbReference>
<dbReference type="InterPro" id="IPR002575">
    <property type="entry name" value="Aminoglycoside_PTrfase"/>
</dbReference>
<dbReference type="InterPro" id="IPR011009">
    <property type="entry name" value="Kinase-like_dom_sf"/>
</dbReference>
<proteinExistence type="inferred from homology"/>
<evidence type="ECO:0000313" key="4">
    <source>
        <dbReference type="Proteomes" id="UP000176260"/>
    </source>
</evidence>
<evidence type="ECO:0000313" key="3">
    <source>
        <dbReference type="EMBL" id="OGY41788.1"/>
    </source>
</evidence>
<gene>
    <name evidence="3" type="ORF">A2Y67_04060</name>
</gene>
<dbReference type="SUPFAM" id="SSF56112">
    <property type="entry name" value="Protein kinase-like (PK-like)"/>
    <property type="match status" value="1"/>
</dbReference>
<dbReference type="Gene3D" id="3.30.200.20">
    <property type="entry name" value="Phosphorylase Kinase, domain 1"/>
    <property type="match status" value="1"/>
</dbReference>
<evidence type="ECO:0000259" key="2">
    <source>
        <dbReference type="Pfam" id="PF01636"/>
    </source>
</evidence>